<keyword evidence="2" id="KW-1185">Reference proteome</keyword>
<organism evidence="1 2">
    <name type="scientific">Elysia crispata</name>
    <name type="common">lettuce slug</name>
    <dbReference type="NCBI Taxonomy" id="231223"/>
    <lineage>
        <taxon>Eukaryota</taxon>
        <taxon>Metazoa</taxon>
        <taxon>Spiralia</taxon>
        <taxon>Lophotrochozoa</taxon>
        <taxon>Mollusca</taxon>
        <taxon>Gastropoda</taxon>
        <taxon>Heterobranchia</taxon>
        <taxon>Euthyneura</taxon>
        <taxon>Panpulmonata</taxon>
        <taxon>Sacoglossa</taxon>
        <taxon>Placobranchoidea</taxon>
        <taxon>Plakobranchidae</taxon>
        <taxon>Elysia</taxon>
    </lineage>
</organism>
<dbReference type="AlphaFoldDB" id="A0AAE1APY0"/>
<evidence type="ECO:0000313" key="2">
    <source>
        <dbReference type="Proteomes" id="UP001283361"/>
    </source>
</evidence>
<evidence type="ECO:0000313" key="1">
    <source>
        <dbReference type="EMBL" id="KAK3791769.1"/>
    </source>
</evidence>
<proteinExistence type="predicted"/>
<dbReference type="Proteomes" id="UP001283361">
    <property type="component" value="Unassembled WGS sequence"/>
</dbReference>
<comment type="caution">
    <text evidence="1">The sequence shown here is derived from an EMBL/GenBank/DDBJ whole genome shotgun (WGS) entry which is preliminary data.</text>
</comment>
<protein>
    <submittedName>
        <fullName evidence="1">Uncharacterized protein</fullName>
    </submittedName>
</protein>
<dbReference type="EMBL" id="JAWDGP010001430">
    <property type="protein sequence ID" value="KAK3791769.1"/>
    <property type="molecule type" value="Genomic_DNA"/>
</dbReference>
<gene>
    <name evidence="1" type="ORF">RRG08_028917</name>
</gene>
<reference evidence="1" key="1">
    <citation type="journal article" date="2023" name="G3 (Bethesda)">
        <title>A reference genome for the long-term kleptoplast-retaining sea slug Elysia crispata morphotype clarki.</title>
        <authorList>
            <person name="Eastman K.E."/>
            <person name="Pendleton A.L."/>
            <person name="Shaikh M.A."/>
            <person name="Suttiyut T."/>
            <person name="Ogas R."/>
            <person name="Tomko P."/>
            <person name="Gavelis G."/>
            <person name="Widhalm J.R."/>
            <person name="Wisecaver J.H."/>
        </authorList>
    </citation>
    <scope>NUCLEOTIDE SEQUENCE</scope>
    <source>
        <strain evidence="1">ECLA1</strain>
    </source>
</reference>
<accession>A0AAE1APY0</accession>
<name>A0AAE1APY0_9GAST</name>
<sequence>MCPSQCWLDILFSAHAHRSYYLFHDRLVRRDPALAVMSPSITLQLLRQSFAAREPDSRQNETEDGCEVRVHKTNLKELEAVDVPSHISGDKATQFAIII</sequence>